<dbReference type="InterPro" id="IPR010326">
    <property type="entry name" value="EXOC3/Sec6"/>
</dbReference>
<reference evidence="4 5" key="1">
    <citation type="submission" date="2017-12" db="EMBL/GenBank/DDBJ databases">
        <title>Hemimetabolous genomes reveal molecular basis of termite eusociality.</title>
        <authorList>
            <person name="Harrison M.C."/>
            <person name="Jongepier E."/>
            <person name="Robertson H.M."/>
            <person name="Arning N."/>
            <person name="Bitard-Feildel T."/>
            <person name="Chao H."/>
            <person name="Childers C.P."/>
            <person name="Dinh H."/>
            <person name="Doddapaneni H."/>
            <person name="Dugan S."/>
            <person name="Gowin J."/>
            <person name="Greiner C."/>
            <person name="Han Y."/>
            <person name="Hu H."/>
            <person name="Hughes D.S.T."/>
            <person name="Huylmans A.-K."/>
            <person name="Kemena C."/>
            <person name="Kremer L.P.M."/>
            <person name="Lee S.L."/>
            <person name="Lopez-Ezquerra A."/>
            <person name="Mallet L."/>
            <person name="Monroy-Kuhn J.M."/>
            <person name="Moser A."/>
            <person name="Murali S.C."/>
            <person name="Muzny D.M."/>
            <person name="Otani S."/>
            <person name="Piulachs M.-D."/>
            <person name="Poelchau M."/>
            <person name="Qu J."/>
            <person name="Schaub F."/>
            <person name="Wada-Katsumata A."/>
            <person name="Worley K.C."/>
            <person name="Xie Q."/>
            <person name="Ylla G."/>
            <person name="Poulsen M."/>
            <person name="Gibbs R.A."/>
            <person name="Schal C."/>
            <person name="Richards S."/>
            <person name="Belles X."/>
            <person name="Korb J."/>
            <person name="Bornberg-Bauer E."/>
        </authorList>
    </citation>
    <scope>NUCLEOTIDE SEQUENCE [LARGE SCALE GENOMIC DNA]</scope>
    <source>
        <tissue evidence="4">Whole body</tissue>
    </source>
</reference>
<dbReference type="GO" id="GO:0006887">
    <property type="term" value="P:exocytosis"/>
    <property type="evidence" value="ECO:0007669"/>
    <property type="project" value="UniProtKB-KW"/>
</dbReference>
<keyword evidence="3" id="KW-0268">Exocytosis</keyword>
<evidence type="ECO:0000256" key="3">
    <source>
        <dbReference type="ARBA" id="ARBA00022483"/>
    </source>
</evidence>
<evidence type="ECO:0000256" key="1">
    <source>
        <dbReference type="ARBA" id="ARBA00009447"/>
    </source>
</evidence>
<dbReference type="Gene3D" id="1.10.357.50">
    <property type="match status" value="1"/>
</dbReference>
<dbReference type="FunFam" id="1.10.357.50:FF:000010">
    <property type="entry name" value="exocyst complex component 3"/>
    <property type="match status" value="1"/>
</dbReference>
<evidence type="ECO:0000256" key="2">
    <source>
        <dbReference type="ARBA" id="ARBA00022448"/>
    </source>
</evidence>
<comment type="similarity">
    <text evidence="1">Belongs to the SEC6 family.</text>
</comment>
<dbReference type="InterPro" id="IPR042532">
    <property type="entry name" value="EXOC3/Sec6_C"/>
</dbReference>
<organism evidence="4 5">
    <name type="scientific">Cryptotermes secundus</name>
    <dbReference type="NCBI Taxonomy" id="105785"/>
    <lineage>
        <taxon>Eukaryota</taxon>
        <taxon>Metazoa</taxon>
        <taxon>Ecdysozoa</taxon>
        <taxon>Arthropoda</taxon>
        <taxon>Hexapoda</taxon>
        <taxon>Insecta</taxon>
        <taxon>Pterygota</taxon>
        <taxon>Neoptera</taxon>
        <taxon>Polyneoptera</taxon>
        <taxon>Dictyoptera</taxon>
        <taxon>Blattodea</taxon>
        <taxon>Blattoidea</taxon>
        <taxon>Termitoidae</taxon>
        <taxon>Kalotermitidae</taxon>
        <taxon>Cryptotermitinae</taxon>
        <taxon>Cryptotermes</taxon>
    </lineage>
</organism>
<dbReference type="FunCoup" id="A0A2J7R1J4">
    <property type="interactions" value="1253"/>
</dbReference>
<evidence type="ECO:0000313" key="4">
    <source>
        <dbReference type="EMBL" id="PNF34703.1"/>
    </source>
</evidence>
<dbReference type="EMBL" id="NEVH01008206">
    <property type="protein sequence ID" value="PNF34703.1"/>
    <property type="molecule type" value="Genomic_DNA"/>
</dbReference>
<dbReference type="OrthoDB" id="10047020at2759"/>
<gene>
    <name evidence="4" type="primary">Sec6_3</name>
    <name evidence="4" type="ORF">B7P43_G05482</name>
</gene>
<keyword evidence="5" id="KW-1185">Reference proteome</keyword>
<comment type="caution">
    <text evidence="4">The sequence shown here is derived from an EMBL/GenBank/DDBJ whole genome shotgun (WGS) entry which is preliminary data.</text>
</comment>
<dbReference type="Pfam" id="PF06046">
    <property type="entry name" value="Sec6"/>
    <property type="match status" value="1"/>
</dbReference>
<accession>A0A2J7R1J4</accession>
<name>A0A2J7R1J4_9NEOP</name>
<dbReference type="AlphaFoldDB" id="A0A2J7R1J4"/>
<dbReference type="InParanoid" id="A0A2J7R1J4"/>
<keyword evidence="2" id="KW-0813">Transport</keyword>
<dbReference type="FunFam" id="1.10.357.70:FF:000001">
    <property type="entry name" value="Exocyst complex component 3"/>
    <property type="match status" value="1"/>
</dbReference>
<dbReference type="GO" id="GO:0000149">
    <property type="term" value="F:SNARE binding"/>
    <property type="evidence" value="ECO:0007669"/>
    <property type="project" value="TreeGrafter"/>
</dbReference>
<dbReference type="GO" id="GO:0000145">
    <property type="term" value="C:exocyst"/>
    <property type="evidence" value="ECO:0007669"/>
    <property type="project" value="InterPro"/>
</dbReference>
<protein>
    <submittedName>
        <fullName evidence="4">Exocyst complex component 3</fullName>
    </submittedName>
</protein>
<dbReference type="Proteomes" id="UP000235965">
    <property type="component" value="Unassembled WGS sequence"/>
</dbReference>
<dbReference type="GO" id="GO:0051601">
    <property type="term" value="P:exocyst localization"/>
    <property type="evidence" value="ECO:0007669"/>
    <property type="project" value="TreeGrafter"/>
</dbReference>
<dbReference type="PANTHER" id="PTHR21292">
    <property type="entry name" value="EXOCYST COMPLEX COMPONENT SEC6-RELATED"/>
    <property type="match status" value="1"/>
</dbReference>
<proteinExistence type="inferred from homology"/>
<dbReference type="Gene3D" id="1.10.357.70">
    <property type="entry name" value="Exocyst complex component Sec6, C-terminal domain"/>
    <property type="match status" value="1"/>
</dbReference>
<dbReference type="STRING" id="105785.A0A2J7R1J4"/>
<sequence>MFEKVQKPSNSVCRKFFACFFFLEINCVEMDVEQLEAEAKATAAKHVINMLQRPGQLEKVEQYKRRVSRKKASVEAMLKSAMQSQLDGVRVGLNQLQIALHEIGEIKQNLKWIEESFAAVPGLYAKLQDVRDENMRHSQYVTAMENLKHIFTVPESVEKTKQWISEGKLLHTHQSLTDLENSRDDLLYELHKLPNQAPADKVMLKAYFEDVEVLSQLLEKQLRLVLSRTLNTVRKEPTVIVTALRIIEREEKADGFALQRQKQSGFLPPGRPKKWREKAMEVLEKAVAQRIEGTQVDERNDNKMWLVRYLELTRQLILEDLRVVKTLCVPCFPPHYDIVNKFVHMYHTALSHHLQEVIQNGLEGNEYVSILSWIMNTYTGPELMQHPELNIDTSSIGPLLNNAVIDSLQQQYLKNMETNYMEWMQKTLETEKLDWGNGTAPEGDDQGFFHTSAPVIIFQMIDQNLQVTRTISQDLTFKALLLSMDQVTQYGKMYRDAIIEFKIRHFEDRSKVPYFTHYMITIVNNCLQFVELAQLMKQHYWRPGLHDNEAGTKFEALLNAFQQLRDEAAQFLLEEAFLDLEPQFQDLITSKWVMSSIPVDTICVTLEDYFQDYIHLRVRNFDYVISEAQNWVAKRYISALLQKKITFKTYEERRDAAVKIMAEAEQVKEFFVRLAPKVAKFDSPFEIINTLAEVLKSEDPEILSLDLHGLVDKYPDVTQDHLVHLLSLRGDISRSEAREKVAYILQTNKTRKRPTIPKSIFSLIS</sequence>
<evidence type="ECO:0000313" key="5">
    <source>
        <dbReference type="Proteomes" id="UP000235965"/>
    </source>
</evidence>
<dbReference type="PANTHER" id="PTHR21292:SF1">
    <property type="entry name" value="EXOCYST COMPLEX COMPONENT 3"/>
    <property type="match status" value="1"/>
</dbReference>